<dbReference type="GO" id="GO:1990817">
    <property type="term" value="F:poly(A) RNA polymerase activity"/>
    <property type="evidence" value="ECO:0007669"/>
    <property type="project" value="UniProtKB-UniRule"/>
</dbReference>
<comment type="function">
    <text evidence="3">Adds poly(A) tail to the 3' end of many RNAs, which usually targets these RNAs for decay. Plays a significant role in the global control of gene expression, through influencing the rate of transcript degradation, and in the general RNA quality control.</text>
</comment>
<dbReference type="AlphaFoldDB" id="A0A0C5X0A4"/>
<dbReference type="EC" id="2.7.7.19" evidence="3"/>
<dbReference type="STRING" id="83560.NC80_03475"/>
<dbReference type="GO" id="GO:0005524">
    <property type="term" value="F:ATP binding"/>
    <property type="evidence" value="ECO:0007669"/>
    <property type="project" value="UniProtKB-UniRule"/>
</dbReference>
<dbReference type="NCBIfam" id="TIGR01942">
    <property type="entry name" value="pcnB"/>
    <property type="match status" value="1"/>
</dbReference>
<dbReference type="OMA" id="NLWGTPE"/>
<keyword evidence="3" id="KW-0067">ATP-binding</keyword>
<feature type="active site" evidence="3">
    <location>
        <position position="78"/>
    </location>
</feature>
<reference evidence="7 8" key="1">
    <citation type="submission" date="2014-02" db="EMBL/GenBank/DDBJ databases">
        <authorList>
            <person name="Chen C."/>
            <person name="Conrad T.A."/>
            <person name="Zhou Z."/>
            <person name="Lai Z."/>
            <person name="Zhong G."/>
        </authorList>
    </citation>
    <scope>NUCLEOTIDE SEQUENCE [LARGE SCALE GENOMIC DNA]</scope>
    <source>
        <strain evidence="7 8">Nigg3-28</strain>
    </source>
</reference>
<sequence>MMACNQELLSPRGLDLLSKNSHSNLTPTIFYPSDHNIDLQSFSPHALSVVRTLKKAGYEAYIVGGCIRDLLLKTEPKDFDVSTSAKPEEVKALFKNCILVGKRFRLAHIRFPNQIIEVSTFRSGSNEEDSLITKDNLWGSAEEDVLRRDFTINGLFYDPSSEVIIDYTGGVEDLKNRYLRTIGDPFLRFKQDPVRMLRLLKILSRYAFTVDPKTLEALRESRHELIKSSQPRVFEELIKVLSSGESTIFFQLASEYRILEILFPYMSKAFGLSKVLQDQTFASLTALDAKVRQRSFCLERHLLLSILLFPIVNFNVRYKYSQHPTMSIQDIFDYIKNFLTEFFADSFTSCSKKNFILTTLLLQMQYRLTPLAPLKKERNSFFNKKLLRHTYFLEALYLLEIRSQVFPKVKAPYEEWLNQYERISE</sequence>
<evidence type="ECO:0000259" key="5">
    <source>
        <dbReference type="Pfam" id="PF01743"/>
    </source>
</evidence>
<feature type="domain" description="tRNA nucleotidyltransferase/poly(A) polymerase RNA and SrmB- binding" evidence="6">
    <location>
        <begin position="208"/>
        <end position="268"/>
    </location>
</feature>
<keyword evidence="3" id="KW-0507">mRNA processing</keyword>
<name>A0A0C5X0A4_CHLMR</name>
<dbReference type="InterPro" id="IPR043519">
    <property type="entry name" value="NT_sf"/>
</dbReference>
<dbReference type="GO" id="GO:0006397">
    <property type="term" value="P:mRNA processing"/>
    <property type="evidence" value="ECO:0007669"/>
    <property type="project" value="UniProtKB-KW"/>
</dbReference>
<dbReference type="GO" id="GO:0003723">
    <property type="term" value="F:RNA binding"/>
    <property type="evidence" value="ECO:0007669"/>
    <property type="project" value="UniProtKB-UniRule"/>
</dbReference>
<accession>A0A0C5X0A4</accession>
<comment type="catalytic activity">
    <reaction evidence="3">
        <text>RNA(n) + ATP = RNA(n)-3'-adenine ribonucleotide + diphosphate</text>
        <dbReference type="Rhea" id="RHEA:11332"/>
        <dbReference type="Rhea" id="RHEA-COMP:14527"/>
        <dbReference type="Rhea" id="RHEA-COMP:17347"/>
        <dbReference type="ChEBI" id="CHEBI:30616"/>
        <dbReference type="ChEBI" id="CHEBI:33019"/>
        <dbReference type="ChEBI" id="CHEBI:140395"/>
        <dbReference type="ChEBI" id="CHEBI:173115"/>
        <dbReference type="EC" id="2.7.7.19"/>
    </reaction>
</comment>
<comment type="similarity">
    <text evidence="3 4">Belongs to the tRNA nucleotidyltransferase/poly(A) polymerase family.</text>
</comment>
<keyword evidence="1 3" id="KW-0808">Transferase</keyword>
<evidence type="ECO:0000256" key="2">
    <source>
        <dbReference type="ARBA" id="ARBA00022741"/>
    </source>
</evidence>
<dbReference type="PANTHER" id="PTHR43051">
    <property type="entry name" value="POLYNUCLEOTIDE ADENYLYLTRANSFERASE FAMILY PROTEIN"/>
    <property type="match status" value="1"/>
</dbReference>
<gene>
    <name evidence="3" type="primary">pcnB</name>
    <name evidence="7" type="ORF">BD36_03675</name>
</gene>
<protein>
    <recommendedName>
        <fullName evidence="3">Poly(A) polymerase I</fullName>
        <shortName evidence="3">PAP I</shortName>
        <ecNumber evidence="3">2.7.7.19</ecNumber>
    </recommendedName>
</protein>
<keyword evidence="3" id="KW-0804">Transcription</keyword>
<dbReference type="Gene3D" id="3.30.460.10">
    <property type="entry name" value="Beta Polymerase, domain 2"/>
    <property type="match status" value="1"/>
</dbReference>
<evidence type="ECO:0000313" key="8">
    <source>
        <dbReference type="Proteomes" id="UP000260363"/>
    </source>
</evidence>
<evidence type="ECO:0000256" key="3">
    <source>
        <dbReference type="HAMAP-Rule" id="MF_00957"/>
    </source>
</evidence>
<dbReference type="PANTHER" id="PTHR43051:SF1">
    <property type="entry name" value="POLYNUCLEOTIDE ADENYLYLTRANSFERASE FAMILY PROTEIN"/>
    <property type="match status" value="1"/>
</dbReference>
<evidence type="ECO:0000256" key="1">
    <source>
        <dbReference type="ARBA" id="ARBA00022679"/>
    </source>
</evidence>
<dbReference type="EMBL" id="CP007217">
    <property type="protein sequence ID" value="AJR10761.1"/>
    <property type="molecule type" value="Genomic_DNA"/>
</dbReference>
<dbReference type="Gene3D" id="1.10.3090.10">
    <property type="entry name" value="cca-adding enzyme, domain 2"/>
    <property type="match status" value="1"/>
</dbReference>
<feature type="active site" evidence="3">
    <location>
        <position position="149"/>
    </location>
</feature>
<dbReference type="RefSeq" id="WP_010231231.1">
    <property type="nucleotide sequence ID" value="NZ_CP007217.1"/>
</dbReference>
<dbReference type="Proteomes" id="UP000260363">
    <property type="component" value="Chromosome"/>
</dbReference>
<dbReference type="GO" id="GO:0043633">
    <property type="term" value="P:polyadenylation-dependent RNA catabolic process"/>
    <property type="evidence" value="ECO:0007669"/>
    <property type="project" value="InterPro"/>
</dbReference>
<dbReference type="HAMAP" id="MF_00957">
    <property type="entry name" value="PolyA_pol"/>
    <property type="match status" value="1"/>
</dbReference>
<organism evidence="7 8">
    <name type="scientific">Chlamydia muridarum</name>
    <dbReference type="NCBI Taxonomy" id="83560"/>
    <lineage>
        <taxon>Bacteria</taxon>
        <taxon>Pseudomonadati</taxon>
        <taxon>Chlamydiota</taxon>
        <taxon>Chlamydiia</taxon>
        <taxon>Chlamydiales</taxon>
        <taxon>Chlamydiaceae</taxon>
        <taxon>Chlamydia/Chlamydophila group</taxon>
        <taxon>Chlamydia</taxon>
    </lineage>
</organism>
<evidence type="ECO:0000259" key="6">
    <source>
        <dbReference type="Pfam" id="PF12627"/>
    </source>
</evidence>
<dbReference type="InterPro" id="IPR002646">
    <property type="entry name" value="PolA_pol_head_dom"/>
</dbReference>
<evidence type="ECO:0000313" key="7">
    <source>
        <dbReference type="EMBL" id="AJR10761.1"/>
    </source>
</evidence>
<keyword evidence="2 3" id="KW-0547">Nucleotide-binding</keyword>
<dbReference type="SUPFAM" id="SSF81891">
    <property type="entry name" value="Poly A polymerase C-terminal region-like"/>
    <property type="match status" value="1"/>
</dbReference>
<dbReference type="CDD" id="cd05398">
    <property type="entry name" value="NT_ClassII-CCAase"/>
    <property type="match status" value="1"/>
</dbReference>
<evidence type="ECO:0000256" key="4">
    <source>
        <dbReference type="RuleBase" id="RU003953"/>
    </source>
</evidence>
<dbReference type="GeneID" id="1246052"/>
<feature type="active site" evidence="3">
    <location>
        <position position="80"/>
    </location>
</feature>
<proteinExistence type="inferred from homology"/>
<dbReference type="Pfam" id="PF12627">
    <property type="entry name" value="PolyA_pol_RNAbd"/>
    <property type="match status" value="1"/>
</dbReference>
<dbReference type="InterPro" id="IPR032828">
    <property type="entry name" value="PolyA_RNA-bd"/>
</dbReference>
<dbReference type="SUPFAM" id="SSF81301">
    <property type="entry name" value="Nucleotidyltransferase"/>
    <property type="match status" value="1"/>
</dbReference>
<feature type="domain" description="Poly A polymerase head" evidence="5">
    <location>
        <begin position="60"/>
        <end position="180"/>
    </location>
</feature>
<dbReference type="Pfam" id="PF01743">
    <property type="entry name" value="PolyA_pol"/>
    <property type="match status" value="1"/>
</dbReference>
<keyword evidence="3 4" id="KW-0694">RNA-binding</keyword>
<dbReference type="InterPro" id="IPR010206">
    <property type="entry name" value="PolA_pol_I"/>
</dbReference>
<dbReference type="InterPro" id="IPR052191">
    <property type="entry name" value="tRNA_ntf/polyA_polymerase_I"/>
</dbReference>